<gene>
    <name evidence="3" type="ORF">UFOPK3773_01623</name>
    <name evidence="4" type="ORF">UFOPK3992_01537</name>
</gene>
<protein>
    <submittedName>
        <fullName evidence="4">Unannotated protein</fullName>
    </submittedName>
</protein>
<evidence type="ECO:0000259" key="2">
    <source>
        <dbReference type="PROSITE" id="PS50887"/>
    </source>
</evidence>
<dbReference type="InterPro" id="IPR001633">
    <property type="entry name" value="EAL_dom"/>
</dbReference>
<dbReference type="InterPro" id="IPR000160">
    <property type="entry name" value="GGDEF_dom"/>
</dbReference>
<dbReference type="InterPro" id="IPR029787">
    <property type="entry name" value="Nucleotide_cyclase"/>
</dbReference>
<reference evidence="4" key="1">
    <citation type="submission" date="2020-05" db="EMBL/GenBank/DDBJ databases">
        <authorList>
            <person name="Chiriac C."/>
            <person name="Salcher M."/>
            <person name="Ghai R."/>
            <person name="Kavagutti S V."/>
        </authorList>
    </citation>
    <scope>NUCLEOTIDE SEQUENCE</scope>
</reference>
<dbReference type="InterPro" id="IPR035919">
    <property type="entry name" value="EAL_sf"/>
</dbReference>
<organism evidence="4">
    <name type="scientific">freshwater metagenome</name>
    <dbReference type="NCBI Taxonomy" id="449393"/>
    <lineage>
        <taxon>unclassified sequences</taxon>
        <taxon>metagenomes</taxon>
        <taxon>ecological metagenomes</taxon>
    </lineage>
</organism>
<feature type="domain" description="EAL" evidence="1">
    <location>
        <begin position="307"/>
        <end position="561"/>
    </location>
</feature>
<dbReference type="Pfam" id="PF00563">
    <property type="entry name" value="EAL"/>
    <property type="match status" value="1"/>
</dbReference>
<dbReference type="SMART" id="SM00267">
    <property type="entry name" value="GGDEF"/>
    <property type="match status" value="1"/>
</dbReference>
<dbReference type="PANTHER" id="PTHR44757">
    <property type="entry name" value="DIGUANYLATE CYCLASE DGCP"/>
    <property type="match status" value="1"/>
</dbReference>
<proteinExistence type="predicted"/>
<dbReference type="CDD" id="cd01948">
    <property type="entry name" value="EAL"/>
    <property type="match status" value="1"/>
</dbReference>
<dbReference type="PANTHER" id="PTHR44757:SF2">
    <property type="entry name" value="BIOFILM ARCHITECTURE MAINTENANCE PROTEIN MBAA"/>
    <property type="match status" value="1"/>
</dbReference>
<dbReference type="Pfam" id="PF00990">
    <property type="entry name" value="GGDEF"/>
    <property type="match status" value="1"/>
</dbReference>
<dbReference type="Gene3D" id="3.20.20.450">
    <property type="entry name" value="EAL domain"/>
    <property type="match status" value="1"/>
</dbReference>
<dbReference type="CDD" id="cd01949">
    <property type="entry name" value="GGDEF"/>
    <property type="match status" value="1"/>
</dbReference>
<dbReference type="EMBL" id="CAFBNF010000207">
    <property type="protein sequence ID" value="CAB4954868.1"/>
    <property type="molecule type" value="Genomic_DNA"/>
</dbReference>
<dbReference type="InterPro" id="IPR043128">
    <property type="entry name" value="Rev_trsase/Diguanyl_cyclase"/>
</dbReference>
<dbReference type="PROSITE" id="PS50883">
    <property type="entry name" value="EAL"/>
    <property type="match status" value="1"/>
</dbReference>
<evidence type="ECO:0000313" key="4">
    <source>
        <dbReference type="EMBL" id="CAB5017767.1"/>
    </source>
</evidence>
<dbReference type="NCBIfam" id="TIGR00254">
    <property type="entry name" value="GGDEF"/>
    <property type="match status" value="1"/>
</dbReference>
<evidence type="ECO:0000259" key="1">
    <source>
        <dbReference type="PROSITE" id="PS50883"/>
    </source>
</evidence>
<dbReference type="AlphaFoldDB" id="A0A6J7QJG6"/>
<accession>A0A6J7QJG6</accession>
<dbReference type="SUPFAM" id="SSF141868">
    <property type="entry name" value="EAL domain-like"/>
    <property type="match status" value="1"/>
</dbReference>
<dbReference type="InterPro" id="IPR052155">
    <property type="entry name" value="Biofilm_reg_signaling"/>
</dbReference>
<dbReference type="PROSITE" id="PS50887">
    <property type="entry name" value="GGDEF"/>
    <property type="match status" value="1"/>
</dbReference>
<dbReference type="EMBL" id="CAFBOZ010000247">
    <property type="protein sequence ID" value="CAB5017767.1"/>
    <property type="molecule type" value="Genomic_DNA"/>
</dbReference>
<dbReference type="SUPFAM" id="SSF55073">
    <property type="entry name" value="Nucleotide cyclase"/>
    <property type="match status" value="1"/>
</dbReference>
<dbReference type="Gene3D" id="3.30.70.270">
    <property type="match status" value="1"/>
</dbReference>
<dbReference type="SMART" id="SM00052">
    <property type="entry name" value="EAL"/>
    <property type="match status" value="1"/>
</dbReference>
<sequence>MSLAGAPLVEFVEGVLDGVVQIGGLESSTPVVLVSNSMARQALRTARGGEEVMWHEGVPLSSVLPERGDRDLLDELRLTHLTGLSRRAVQVWRDPDGVARSTLDYVMTRLSDGSVVWSFRDESEAARSAVSATAAVHDVLTGLPNRQLLRQRLLEAQRRLLLTGRQFAVVFVDLDGLRTVNNSFGHVVGDELLRVAGLRLASMVRDADTVARLGGDEFVMLIEGMARPDEVAAFYHRMRDSLGAPLTVAGVSVRIAASIGVVLDPDPHADPDDVLHNADAAMYEAKEAGGGRAVVYDETQRPSLMGRLVTAGELVQASTRNEFVLHYQPVVDLLTGQQAGCEALLRWQHPSRGLLSPAAFLEAAEASDEIMVMSEWAFNEAVRQVAVWEREFDLTYYRIGVNFAPRQFASTNVVAMVEATLERHGVEGSRMVVEITESDVLDSRSASARQIVALRDLGLRVAVDDFGAGHNSMSWLRDLPVDIIKVDRTLVSPDPTQREEDILAAIVGIARAIGADVVMEGIEQVRQIEVARRCAVRFGQGYLLGRGMAATDDALPVSLPGALPPP</sequence>
<evidence type="ECO:0000313" key="3">
    <source>
        <dbReference type="EMBL" id="CAB4954868.1"/>
    </source>
</evidence>
<name>A0A6J7QJG6_9ZZZZ</name>
<feature type="domain" description="GGDEF" evidence="2">
    <location>
        <begin position="165"/>
        <end position="298"/>
    </location>
</feature>